<reference evidence="1 2" key="1">
    <citation type="journal article" date="2013" name="Genome Announc.">
        <title>Draft Genome Sequence of Arcticibacter svalbardensis Strain MN12-7T, a Member of the Family Sphingobacteriaceae Isolated from an Arctic Soil Sample.</title>
        <authorList>
            <person name="Shivaji S."/>
            <person name="Ara S."/>
            <person name="Prasad S."/>
            <person name="Manasa B.P."/>
            <person name="Begum Z."/>
            <person name="Singh A."/>
            <person name="Kumar Pinnaka A."/>
        </authorList>
    </citation>
    <scope>NUCLEOTIDE SEQUENCE [LARGE SCALE GENOMIC DNA]</scope>
    <source>
        <strain evidence="1 2">MN12-7</strain>
    </source>
</reference>
<evidence type="ECO:0000313" key="2">
    <source>
        <dbReference type="Proteomes" id="UP000014174"/>
    </source>
</evidence>
<dbReference type="RefSeq" id="WP_016195820.1">
    <property type="nucleotide sequence ID" value="NZ_AQPN01000092.1"/>
</dbReference>
<protein>
    <submittedName>
        <fullName evidence="1">Uncharacterized protein</fullName>
    </submittedName>
</protein>
<keyword evidence="2" id="KW-1185">Reference proteome</keyword>
<dbReference type="EMBL" id="AQPN01000092">
    <property type="protein sequence ID" value="EOR94238.1"/>
    <property type="molecule type" value="Genomic_DNA"/>
</dbReference>
<dbReference type="OrthoDB" id="893724at2"/>
<dbReference type="eggNOG" id="ENOG5033GFF">
    <property type="taxonomic scope" value="Bacteria"/>
</dbReference>
<organism evidence="1 2">
    <name type="scientific">Arcticibacter svalbardensis MN12-7</name>
    <dbReference type="NCBI Taxonomy" id="1150600"/>
    <lineage>
        <taxon>Bacteria</taxon>
        <taxon>Pseudomonadati</taxon>
        <taxon>Bacteroidota</taxon>
        <taxon>Sphingobacteriia</taxon>
        <taxon>Sphingobacteriales</taxon>
        <taxon>Sphingobacteriaceae</taxon>
        <taxon>Arcticibacter</taxon>
    </lineage>
</organism>
<dbReference type="Proteomes" id="UP000014174">
    <property type="component" value="Unassembled WGS sequence"/>
</dbReference>
<accession>R9GRC4</accession>
<name>R9GRC4_9SPHI</name>
<proteinExistence type="predicted"/>
<evidence type="ECO:0000313" key="1">
    <source>
        <dbReference type="EMBL" id="EOR94238.1"/>
    </source>
</evidence>
<dbReference type="PROSITE" id="PS51257">
    <property type="entry name" value="PROKAR_LIPOPROTEIN"/>
    <property type="match status" value="1"/>
</dbReference>
<sequence length="250" mass="28509">MKFLGTYFIQVTLLCILLSCKKTSPVESIEPEPISSQIAKDSISFSINGINYSFNNTNLIGIGNSQINIKAFNDAIPGRDYAYKTAGKLWYGNPDSTMYSSIFGMRSSINQEAILKIYFNKKYKTTELVESIQQMIPKNQSDIFKPGIQSFAIDFEKENTREGVVLSLYTQGISLSSTKPGFSIYLQSHKMDIQDNSSFEFLKVEHIKDDKYLLEAVFSMNLFDQDEKLYRVEKGFMRKNINMAHNMASF</sequence>
<gene>
    <name evidence="1" type="ORF">ADIARSV_2589</name>
</gene>
<dbReference type="AlphaFoldDB" id="R9GRC4"/>
<comment type="caution">
    <text evidence="1">The sequence shown here is derived from an EMBL/GenBank/DDBJ whole genome shotgun (WGS) entry which is preliminary data.</text>
</comment>